<dbReference type="RefSeq" id="WP_012921207.1">
    <property type="nucleotide sequence ID" value="NC_013729.1"/>
</dbReference>
<gene>
    <name evidence="3" type="ordered locus">Kfla_3594</name>
</gene>
<dbReference type="AlphaFoldDB" id="D2PMU9"/>
<dbReference type="EMBL" id="CP001736">
    <property type="protein sequence ID" value="ADB32651.1"/>
    <property type="molecule type" value="Genomic_DNA"/>
</dbReference>
<dbReference type="PANTHER" id="PTHR43092:SF2">
    <property type="entry name" value="HERCYNYLCYSTEINE SULFOXIDE LYASE"/>
    <property type="match status" value="1"/>
</dbReference>
<dbReference type="Pfam" id="PF00266">
    <property type="entry name" value="Aminotran_5"/>
    <property type="match status" value="1"/>
</dbReference>
<feature type="domain" description="Aminotransferase class V" evidence="2">
    <location>
        <begin position="62"/>
        <end position="294"/>
    </location>
</feature>
<dbReference type="InterPro" id="IPR000192">
    <property type="entry name" value="Aminotrans_V_dom"/>
</dbReference>
<dbReference type="InterPro" id="IPR015421">
    <property type="entry name" value="PyrdxlP-dep_Trfase_major"/>
</dbReference>
<dbReference type="KEGG" id="kfl:Kfla_3594"/>
<dbReference type="HOGENOM" id="CLU_003433_3_1_11"/>
<reference evidence="4" key="1">
    <citation type="submission" date="2009-09" db="EMBL/GenBank/DDBJ databases">
        <title>The complete genome of Kribbella flavida DSM 17836.</title>
        <authorList>
            <consortium name="US DOE Joint Genome Institute (JGI-PGF)"/>
            <person name="Lucas S."/>
            <person name="Copeland A."/>
            <person name="Lapidus A."/>
            <person name="Glavina del Rio T."/>
            <person name="Dalin E."/>
            <person name="Tice H."/>
            <person name="Bruce D."/>
            <person name="Goodwin L."/>
            <person name="Pitluck S."/>
            <person name="Kyrpides N."/>
            <person name="Mavromatis K."/>
            <person name="Ivanova N."/>
            <person name="Saunders E."/>
            <person name="Brettin T."/>
            <person name="Detter J.C."/>
            <person name="Han C."/>
            <person name="Larimer F."/>
            <person name="Land M."/>
            <person name="Hauser L."/>
            <person name="Markowitz V."/>
            <person name="Cheng J.-F."/>
            <person name="Hugenholtz P."/>
            <person name="Woyke T."/>
            <person name="Wu D."/>
            <person name="Pukall R."/>
            <person name="Klenk H.-P."/>
            <person name="Eisen J.A."/>
        </authorList>
    </citation>
    <scope>NUCLEOTIDE SEQUENCE [LARGE SCALE GENOMIC DNA]</scope>
    <source>
        <strain evidence="4">DSM 17836 / JCM 10339 / NBRC 14399</strain>
    </source>
</reference>
<evidence type="ECO:0000256" key="1">
    <source>
        <dbReference type="ARBA" id="ARBA00022898"/>
    </source>
</evidence>
<dbReference type="OrthoDB" id="250246at2"/>
<dbReference type="InterPro" id="IPR015422">
    <property type="entry name" value="PyrdxlP-dep_Trfase_small"/>
</dbReference>
<evidence type="ECO:0000259" key="2">
    <source>
        <dbReference type="Pfam" id="PF00266"/>
    </source>
</evidence>
<dbReference type="InterPro" id="IPR015424">
    <property type="entry name" value="PyrdxlP-dep_Trfase"/>
</dbReference>
<evidence type="ECO:0000313" key="3">
    <source>
        <dbReference type="EMBL" id="ADB32651.1"/>
    </source>
</evidence>
<evidence type="ECO:0000313" key="4">
    <source>
        <dbReference type="Proteomes" id="UP000007967"/>
    </source>
</evidence>
<name>D2PMU9_KRIFD</name>
<organism evidence="3 4">
    <name type="scientific">Kribbella flavida (strain DSM 17836 / JCM 10339 / NBRC 14399)</name>
    <dbReference type="NCBI Taxonomy" id="479435"/>
    <lineage>
        <taxon>Bacteria</taxon>
        <taxon>Bacillati</taxon>
        <taxon>Actinomycetota</taxon>
        <taxon>Actinomycetes</taxon>
        <taxon>Propionibacteriales</taxon>
        <taxon>Kribbellaceae</taxon>
        <taxon>Kribbella</taxon>
    </lineage>
</organism>
<reference evidence="3 4" key="2">
    <citation type="journal article" date="2010" name="Stand. Genomic Sci.">
        <title>Complete genome sequence of Kribbella flavida type strain (IFO 14399).</title>
        <authorList>
            <person name="Pukall R."/>
            <person name="Lapidus A."/>
            <person name="Glavina Del Rio T."/>
            <person name="Copeland A."/>
            <person name="Tice H."/>
            <person name="Cheng J.-F."/>
            <person name="Lucas S."/>
            <person name="Chen F."/>
            <person name="Nolan M."/>
            <person name="LaButti K."/>
            <person name="Pati A."/>
            <person name="Ivanova N."/>
            <person name="Mavrommatis K."/>
            <person name="Mikhailova N."/>
            <person name="Pitluck S."/>
            <person name="Bruce D."/>
            <person name="Goodwin L."/>
            <person name="Land M."/>
            <person name="Hauser L."/>
            <person name="Chang Y.-J."/>
            <person name="Jeffries C.D."/>
            <person name="Chen A."/>
            <person name="Palaniappan K."/>
            <person name="Chain P."/>
            <person name="Rohde M."/>
            <person name="Goeker M."/>
            <person name="Bristow J."/>
            <person name="Eisen J.A."/>
            <person name="Markowitz V."/>
            <person name="Hugenholtz P."/>
            <person name="Kyrpides N.C."/>
            <person name="Klenk H.-P."/>
            <person name="Brettin T."/>
        </authorList>
    </citation>
    <scope>NUCLEOTIDE SEQUENCE [LARGE SCALE GENOMIC DNA]</scope>
    <source>
        <strain evidence="4">DSM 17836 / JCM 10339 / NBRC 14399</strain>
    </source>
</reference>
<dbReference type="PANTHER" id="PTHR43092">
    <property type="entry name" value="L-CYSTEINE DESULFHYDRASE"/>
    <property type="match status" value="1"/>
</dbReference>
<dbReference type="Proteomes" id="UP000007967">
    <property type="component" value="Chromosome"/>
</dbReference>
<dbReference type="GO" id="GO:0008483">
    <property type="term" value="F:transaminase activity"/>
    <property type="evidence" value="ECO:0007669"/>
    <property type="project" value="UniProtKB-KW"/>
</dbReference>
<dbReference type="Gene3D" id="3.90.1150.10">
    <property type="entry name" value="Aspartate Aminotransferase, domain 1"/>
    <property type="match status" value="1"/>
</dbReference>
<dbReference type="eggNOG" id="COG0520">
    <property type="taxonomic scope" value="Bacteria"/>
</dbReference>
<proteinExistence type="predicted"/>
<keyword evidence="1" id="KW-0663">Pyridoxal phosphate</keyword>
<dbReference type="STRING" id="479435.Kfla_3594"/>
<protein>
    <submittedName>
        <fullName evidence="3">Aminotransferase class V</fullName>
    </submittedName>
</protein>
<accession>D2PMU9</accession>
<dbReference type="SUPFAM" id="SSF53383">
    <property type="entry name" value="PLP-dependent transferases"/>
    <property type="match status" value="1"/>
</dbReference>
<keyword evidence="3" id="KW-0032">Aminotransferase</keyword>
<keyword evidence="4" id="KW-1185">Reference proteome</keyword>
<dbReference type="Gene3D" id="3.40.640.10">
    <property type="entry name" value="Type I PLP-dependent aspartate aminotransferase-like (Major domain)"/>
    <property type="match status" value="1"/>
</dbReference>
<sequence length="377" mass="41200">MTDLRPRPDLWSLDPDVLHLNHGSFGAVPRRTQELLATLRAETEANPMRWFRSVAERLAVSRLELARFLRTDPAGFALVPNASAGVTAALATIPIRPGSRIVLTNHTYGAVLFAAERFARAFQAEVVVVDVPLEADDDAVVAAIGAELDERTAALVVDQISSATAMVFPIRRLVEVCDGIPVIVDGAHAPALLDAPAQDGADFWTGNFHKWPAAPRATAGLVVAEKWRSTTLPLIVSWSENDERLPERFDMVGTADYAPWIAAPESLRVLDELDWPVRRAQLSTLIDEAAQVVAKALGTDLPDVVHPAATMRLVELPFADDRSPSAGEAFKARVSRELKAEITLTAFDQRVFVRLSAHAYNSARDYELLAERLPTLL</sequence>
<keyword evidence="3" id="KW-0808">Transferase</keyword>